<evidence type="ECO:0000256" key="3">
    <source>
        <dbReference type="ARBA" id="ARBA00022723"/>
    </source>
</evidence>
<sequence>MGVHGLTPFLQKTCPEVLKQLPERLSAFSGKRIVIDGTLITQRFHFAPMPQRHRHVLAWYRLASHLRNNNIQAVCVFDGRERSLAKEREIERRRKDRKLTMARGEFEAERLDRLQRLTSLLRTWDSVETDEGKKEFATLKQSVENWKLPSGLTSGLATAKDVVAAGASAVVGVPVTLACMAVRGAGKPLEPSSPPSQTITYDSAGELEAVSSLEDITNNTPSPTVVDSEHTEDRVASVTQLYDGYRRSIPQLESISLASSADTSLPVVPASAVAEDELEAAKADYALSKSQHGLLREEATLWTELAESVRADKVPESVTHLAQALETKSSVLSESYMRRTHPPTTETYEESKAILKAMGIPCVQPSGPYEAEALAASLVLHGHADYVASEDTDVLIYGAPLLRNLASKDGPLVLISGAEVRTVLQLDPARFIDFALLLGTDFSQRIKNIGPTRALKYIRQHGSIEHILEHEKYAAHVVQELYLEQVELARDVFQTLPPLPDLSLLEQGEVDEDAVCDILDRYGLRRFGADEWDYSQALSGNYFADNPSAT</sequence>
<dbReference type="GO" id="GO:0006281">
    <property type="term" value="P:DNA repair"/>
    <property type="evidence" value="ECO:0007669"/>
    <property type="project" value="UniProtKB-ARBA"/>
</dbReference>
<dbReference type="GO" id="GO:0046872">
    <property type="term" value="F:metal ion binding"/>
    <property type="evidence" value="ECO:0007669"/>
    <property type="project" value="UniProtKB-KW"/>
</dbReference>
<organism evidence="9 10">
    <name type="scientific">Lentinus tigrinus ALCF2SS1-6</name>
    <dbReference type="NCBI Taxonomy" id="1328759"/>
    <lineage>
        <taxon>Eukaryota</taxon>
        <taxon>Fungi</taxon>
        <taxon>Dikarya</taxon>
        <taxon>Basidiomycota</taxon>
        <taxon>Agaricomycotina</taxon>
        <taxon>Agaricomycetes</taxon>
        <taxon>Polyporales</taxon>
        <taxon>Polyporaceae</taxon>
        <taxon>Lentinus</taxon>
    </lineage>
</organism>
<dbReference type="InterPro" id="IPR006086">
    <property type="entry name" value="XPG-I_dom"/>
</dbReference>
<gene>
    <name evidence="9" type="ORF">L227DRAFT_574321</name>
</gene>
<protein>
    <submittedName>
        <fullName evidence="9">PIN domain-like protein</fullName>
    </submittedName>
</protein>
<dbReference type="SUPFAM" id="SSF47807">
    <property type="entry name" value="5' to 3' exonuclease, C-terminal subdomain"/>
    <property type="match status" value="1"/>
</dbReference>
<dbReference type="InterPro" id="IPR006084">
    <property type="entry name" value="XPG/Rad2"/>
</dbReference>
<evidence type="ECO:0000256" key="5">
    <source>
        <dbReference type="ARBA" id="ARBA00022801"/>
    </source>
</evidence>
<dbReference type="Pfam" id="PF00752">
    <property type="entry name" value="XPG_N"/>
    <property type="match status" value="1"/>
</dbReference>
<evidence type="ECO:0000259" key="8">
    <source>
        <dbReference type="SMART" id="SM00485"/>
    </source>
</evidence>
<accession>A0A5C2SDM0</accession>
<keyword evidence="3" id="KW-0479">Metal-binding</keyword>
<feature type="domain" description="XPG N-terminal" evidence="8">
    <location>
        <begin position="1"/>
        <end position="100"/>
    </location>
</feature>
<proteinExistence type="predicted"/>
<evidence type="ECO:0000256" key="4">
    <source>
        <dbReference type="ARBA" id="ARBA00022759"/>
    </source>
</evidence>
<dbReference type="SUPFAM" id="SSF88723">
    <property type="entry name" value="PIN domain-like"/>
    <property type="match status" value="1"/>
</dbReference>
<evidence type="ECO:0000313" key="9">
    <source>
        <dbReference type="EMBL" id="RPD61239.1"/>
    </source>
</evidence>
<dbReference type="Gene3D" id="1.10.150.20">
    <property type="entry name" value="5' to 3' exonuclease, C-terminal subdomain"/>
    <property type="match status" value="1"/>
</dbReference>
<keyword evidence="6" id="KW-0460">Magnesium</keyword>
<evidence type="ECO:0000313" key="10">
    <source>
        <dbReference type="Proteomes" id="UP000313359"/>
    </source>
</evidence>
<evidence type="ECO:0000256" key="2">
    <source>
        <dbReference type="ARBA" id="ARBA00022722"/>
    </source>
</evidence>
<dbReference type="SMART" id="SM00485">
    <property type="entry name" value="XPGN"/>
    <property type="match status" value="1"/>
</dbReference>
<dbReference type="Proteomes" id="UP000313359">
    <property type="component" value="Unassembled WGS sequence"/>
</dbReference>
<dbReference type="PANTHER" id="PTHR11081">
    <property type="entry name" value="FLAP ENDONUCLEASE FAMILY MEMBER"/>
    <property type="match status" value="1"/>
</dbReference>
<evidence type="ECO:0000256" key="6">
    <source>
        <dbReference type="ARBA" id="ARBA00022842"/>
    </source>
</evidence>
<keyword evidence="10" id="KW-1185">Reference proteome</keyword>
<comment type="cofactor">
    <cofactor evidence="1">
        <name>Mg(2+)</name>
        <dbReference type="ChEBI" id="CHEBI:18420"/>
    </cofactor>
</comment>
<dbReference type="InterPro" id="IPR036279">
    <property type="entry name" value="5-3_exonuclease_C_sf"/>
</dbReference>
<feature type="domain" description="XPG-I" evidence="7">
    <location>
        <begin position="356"/>
        <end position="426"/>
    </location>
</feature>
<dbReference type="PANTHER" id="PTHR11081:SF9">
    <property type="entry name" value="FLAP ENDONUCLEASE 1"/>
    <property type="match status" value="1"/>
</dbReference>
<keyword evidence="5" id="KW-0378">Hydrolase</keyword>
<evidence type="ECO:0000256" key="1">
    <source>
        <dbReference type="ARBA" id="ARBA00001946"/>
    </source>
</evidence>
<keyword evidence="2" id="KW-0540">Nuclease</keyword>
<dbReference type="SMART" id="SM00279">
    <property type="entry name" value="HhH2"/>
    <property type="match status" value="1"/>
</dbReference>
<name>A0A5C2SDM0_9APHY</name>
<evidence type="ECO:0000259" key="7">
    <source>
        <dbReference type="SMART" id="SM00484"/>
    </source>
</evidence>
<dbReference type="InterPro" id="IPR008918">
    <property type="entry name" value="HhH2"/>
</dbReference>
<dbReference type="Gene3D" id="3.40.50.1010">
    <property type="entry name" value="5'-nuclease"/>
    <property type="match status" value="2"/>
</dbReference>
<dbReference type="InterPro" id="IPR029060">
    <property type="entry name" value="PIN-like_dom_sf"/>
</dbReference>
<dbReference type="EMBL" id="ML122262">
    <property type="protein sequence ID" value="RPD61239.1"/>
    <property type="molecule type" value="Genomic_DNA"/>
</dbReference>
<dbReference type="Pfam" id="PF00867">
    <property type="entry name" value="XPG_I"/>
    <property type="match status" value="1"/>
</dbReference>
<dbReference type="InterPro" id="IPR006085">
    <property type="entry name" value="XPG_DNA_repair_N"/>
</dbReference>
<dbReference type="GO" id="GO:0003677">
    <property type="term" value="F:DNA binding"/>
    <property type="evidence" value="ECO:0007669"/>
    <property type="project" value="InterPro"/>
</dbReference>
<keyword evidence="4" id="KW-0255">Endonuclease</keyword>
<dbReference type="GO" id="GO:0017108">
    <property type="term" value="F:5'-flap endonuclease activity"/>
    <property type="evidence" value="ECO:0007669"/>
    <property type="project" value="TreeGrafter"/>
</dbReference>
<dbReference type="AlphaFoldDB" id="A0A5C2SDM0"/>
<reference evidence="9" key="1">
    <citation type="journal article" date="2018" name="Genome Biol. Evol.">
        <title>Genomics and development of Lentinus tigrinus, a white-rot wood-decaying mushroom with dimorphic fruiting bodies.</title>
        <authorList>
            <person name="Wu B."/>
            <person name="Xu Z."/>
            <person name="Knudson A."/>
            <person name="Carlson A."/>
            <person name="Chen N."/>
            <person name="Kovaka S."/>
            <person name="LaButti K."/>
            <person name="Lipzen A."/>
            <person name="Pennachio C."/>
            <person name="Riley R."/>
            <person name="Schakwitz W."/>
            <person name="Umezawa K."/>
            <person name="Ohm R.A."/>
            <person name="Grigoriev I.V."/>
            <person name="Nagy L.G."/>
            <person name="Gibbons J."/>
            <person name="Hibbett D."/>
        </authorList>
    </citation>
    <scope>NUCLEOTIDE SEQUENCE [LARGE SCALE GENOMIC DNA]</scope>
    <source>
        <strain evidence="9">ALCF2SS1-6</strain>
    </source>
</reference>
<dbReference type="SMART" id="SM00484">
    <property type="entry name" value="XPGI"/>
    <property type="match status" value="1"/>
</dbReference>
<dbReference type="PRINTS" id="PR00853">
    <property type="entry name" value="XPGRADSUPER"/>
</dbReference>
<dbReference type="OrthoDB" id="31113at2759"/>
<dbReference type="STRING" id="1328759.A0A5C2SDM0"/>